<keyword evidence="4 6" id="KW-1133">Transmembrane helix</keyword>
<feature type="transmembrane region" description="Helical" evidence="6">
    <location>
        <begin position="243"/>
        <end position="262"/>
    </location>
</feature>
<feature type="transmembrane region" description="Helical" evidence="6">
    <location>
        <begin position="35"/>
        <end position="53"/>
    </location>
</feature>
<keyword evidence="3 6" id="KW-0812">Transmembrane</keyword>
<dbReference type="InterPro" id="IPR050638">
    <property type="entry name" value="AA-Vitamin_Transporters"/>
</dbReference>
<feature type="transmembrane region" description="Helical" evidence="6">
    <location>
        <begin position="268"/>
        <end position="286"/>
    </location>
</feature>
<protein>
    <submittedName>
        <fullName evidence="8">DMT family transporter</fullName>
    </submittedName>
</protein>
<feature type="transmembrane region" description="Helical" evidence="6">
    <location>
        <begin position="212"/>
        <end position="236"/>
    </location>
</feature>
<reference evidence="8 9" key="1">
    <citation type="submission" date="2024-06" db="EMBL/GenBank/DDBJ databases">
        <title>Chitinophaga defluvii sp. nov., isolated from municipal sewage.</title>
        <authorList>
            <person name="Zhang L."/>
        </authorList>
    </citation>
    <scope>NUCLEOTIDE SEQUENCE [LARGE SCALE GENOMIC DNA]</scope>
    <source>
        <strain evidence="8 9">H8</strain>
    </source>
</reference>
<evidence type="ECO:0000313" key="8">
    <source>
        <dbReference type="EMBL" id="MET6999692.1"/>
    </source>
</evidence>
<organism evidence="8 9">
    <name type="scientific">Chitinophaga defluvii</name>
    <dbReference type="NCBI Taxonomy" id="3163343"/>
    <lineage>
        <taxon>Bacteria</taxon>
        <taxon>Pseudomonadati</taxon>
        <taxon>Bacteroidota</taxon>
        <taxon>Chitinophagia</taxon>
        <taxon>Chitinophagales</taxon>
        <taxon>Chitinophagaceae</taxon>
        <taxon>Chitinophaga</taxon>
    </lineage>
</organism>
<feature type="transmembrane region" description="Helical" evidence="6">
    <location>
        <begin position="123"/>
        <end position="142"/>
    </location>
</feature>
<dbReference type="Pfam" id="PF00892">
    <property type="entry name" value="EamA"/>
    <property type="match status" value="2"/>
</dbReference>
<sequence>MNQRFIYWGIFLLLSLTWGSSFILMKIGMEGLSSYQVASLRLVAAAACLLPFFFKYIRQTPLNKIPLIILSGILGNGIPAYLFCVAETKIDSSLAGILNALTPLMVLLSGAALFGTAVKKQQLVGVGLGLLGVVCLFASKGISADNHWQYGLLVVLATICYGVNISMVHLYLKGFSSLHLGSIALFFCGLFALPVLFYSGFFHLFSGPQAPWMSLGASMVLGIMGTAVAAVLFYMLIKRAGSIFASMVAYALPVVAIGWGLLAGEIITWMQVLCMGAILGGVYLANRKPDAK</sequence>
<evidence type="ECO:0000313" key="9">
    <source>
        <dbReference type="Proteomes" id="UP001549749"/>
    </source>
</evidence>
<feature type="transmembrane region" description="Helical" evidence="6">
    <location>
        <begin position="184"/>
        <end position="206"/>
    </location>
</feature>
<comment type="caution">
    <text evidence="8">The sequence shown here is derived from an EMBL/GenBank/DDBJ whole genome shotgun (WGS) entry which is preliminary data.</text>
</comment>
<keyword evidence="9" id="KW-1185">Reference proteome</keyword>
<keyword evidence="5 6" id="KW-0472">Membrane</keyword>
<evidence type="ECO:0000259" key="7">
    <source>
        <dbReference type="Pfam" id="PF00892"/>
    </source>
</evidence>
<comment type="similarity">
    <text evidence="2">Belongs to the EamA transporter family.</text>
</comment>
<dbReference type="Gene3D" id="1.10.3730.20">
    <property type="match status" value="1"/>
</dbReference>
<dbReference type="PANTHER" id="PTHR32322">
    <property type="entry name" value="INNER MEMBRANE TRANSPORTER"/>
    <property type="match status" value="1"/>
</dbReference>
<feature type="transmembrane region" description="Helical" evidence="6">
    <location>
        <begin position="7"/>
        <end position="29"/>
    </location>
</feature>
<feature type="transmembrane region" description="Helical" evidence="6">
    <location>
        <begin position="148"/>
        <end position="172"/>
    </location>
</feature>
<evidence type="ECO:0000256" key="3">
    <source>
        <dbReference type="ARBA" id="ARBA00022692"/>
    </source>
</evidence>
<evidence type="ECO:0000256" key="2">
    <source>
        <dbReference type="ARBA" id="ARBA00007362"/>
    </source>
</evidence>
<comment type="subcellular location">
    <subcellularLocation>
        <location evidence="1">Membrane</location>
        <topology evidence="1">Multi-pass membrane protein</topology>
    </subcellularLocation>
</comment>
<gene>
    <name evidence="8" type="ORF">ABR189_20045</name>
</gene>
<dbReference type="RefSeq" id="WP_354662255.1">
    <property type="nucleotide sequence ID" value="NZ_JBEXAC010000002.1"/>
</dbReference>
<feature type="domain" description="EamA" evidence="7">
    <location>
        <begin position="11"/>
        <end position="137"/>
    </location>
</feature>
<dbReference type="InterPro" id="IPR000620">
    <property type="entry name" value="EamA_dom"/>
</dbReference>
<evidence type="ECO:0000256" key="5">
    <source>
        <dbReference type="ARBA" id="ARBA00023136"/>
    </source>
</evidence>
<proteinExistence type="inferred from homology"/>
<dbReference type="SUPFAM" id="SSF103481">
    <property type="entry name" value="Multidrug resistance efflux transporter EmrE"/>
    <property type="match status" value="2"/>
</dbReference>
<dbReference type="EMBL" id="JBEXAC010000002">
    <property type="protein sequence ID" value="MET6999692.1"/>
    <property type="molecule type" value="Genomic_DNA"/>
</dbReference>
<dbReference type="InterPro" id="IPR037185">
    <property type="entry name" value="EmrE-like"/>
</dbReference>
<accession>A0ABV2T9I9</accession>
<dbReference type="PANTHER" id="PTHR32322:SF2">
    <property type="entry name" value="EAMA DOMAIN-CONTAINING PROTEIN"/>
    <property type="match status" value="1"/>
</dbReference>
<feature type="transmembrane region" description="Helical" evidence="6">
    <location>
        <begin position="95"/>
        <end position="116"/>
    </location>
</feature>
<evidence type="ECO:0000256" key="1">
    <source>
        <dbReference type="ARBA" id="ARBA00004141"/>
    </source>
</evidence>
<dbReference type="Proteomes" id="UP001549749">
    <property type="component" value="Unassembled WGS sequence"/>
</dbReference>
<name>A0ABV2T9I9_9BACT</name>
<evidence type="ECO:0000256" key="4">
    <source>
        <dbReference type="ARBA" id="ARBA00022989"/>
    </source>
</evidence>
<feature type="transmembrane region" description="Helical" evidence="6">
    <location>
        <begin position="65"/>
        <end position="83"/>
    </location>
</feature>
<evidence type="ECO:0000256" key="6">
    <source>
        <dbReference type="SAM" id="Phobius"/>
    </source>
</evidence>
<feature type="domain" description="EamA" evidence="7">
    <location>
        <begin position="152"/>
        <end position="286"/>
    </location>
</feature>